<evidence type="ECO:0000256" key="1">
    <source>
        <dbReference type="SAM" id="MobiDB-lite"/>
    </source>
</evidence>
<feature type="region of interest" description="Disordered" evidence="1">
    <location>
        <begin position="102"/>
        <end position="173"/>
    </location>
</feature>
<protein>
    <submittedName>
        <fullName evidence="2">Uncharacterized protein</fullName>
    </submittedName>
</protein>
<feature type="compositionally biased region" description="Low complexity" evidence="1">
    <location>
        <begin position="144"/>
        <end position="161"/>
    </location>
</feature>
<proteinExistence type="predicted"/>
<gene>
    <name evidence="2" type="ORF">GCM10018980_76310</name>
</gene>
<organism evidence="2 3">
    <name type="scientific">Streptomyces capoamus</name>
    <dbReference type="NCBI Taxonomy" id="68183"/>
    <lineage>
        <taxon>Bacteria</taxon>
        <taxon>Bacillati</taxon>
        <taxon>Actinomycetota</taxon>
        <taxon>Actinomycetes</taxon>
        <taxon>Kitasatosporales</taxon>
        <taxon>Streptomycetaceae</taxon>
        <taxon>Streptomyces</taxon>
    </lineage>
</organism>
<reference evidence="3" key="1">
    <citation type="journal article" date="2019" name="Int. J. Syst. Evol. Microbiol.">
        <title>The Global Catalogue of Microorganisms (GCM) 10K type strain sequencing project: providing services to taxonomists for standard genome sequencing and annotation.</title>
        <authorList>
            <consortium name="The Broad Institute Genomics Platform"/>
            <consortium name="The Broad Institute Genome Sequencing Center for Infectious Disease"/>
            <person name="Wu L."/>
            <person name="Ma J."/>
        </authorList>
    </citation>
    <scope>NUCLEOTIDE SEQUENCE [LARGE SCALE GENOMIC DNA]</scope>
    <source>
        <strain evidence="3">JCM 4253</strain>
    </source>
</reference>
<sequence>MTTMVFNKIFDFAGHSAGLFSVTNGARAQPGADPDTFEEATEGAFDDRSTSLSADAIHGATSRAKTVQEQSPEARIIMGFLSSFIQQAQTAAGPQGYAQDLSSVSTAASDGMTQSRTTVENDPGLQKNGDLQSEPDKGKYSGMPKTPAKPEAPAAGNAPKATADKPDKPSNSQ</sequence>
<dbReference type="EMBL" id="BNBF01000048">
    <property type="protein sequence ID" value="GHG77775.1"/>
    <property type="molecule type" value="Genomic_DNA"/>
</dbReference>
<name>A0A919F3V5_9ACTN</name>
<evidence type="ECO:0000313" key="2">
    <source>
        <dbReference type="EMBL" id="GHG77775.1"/>
    </source>
</evidence>
<feature type="compositionally biased region" description="Polar residues" evidence="1">
    <location>
        <begin position="102"/>
        <end position="120"/>
    </location>
</feature>
<keyword evidence="3" id="KW-1185">Reference proteome</keyword>
<dbReference type="AlphaFoldDB" id="A0A919F3V5"/>
<feature type="compositionally biased region" description="Basic and acidic residues" evidence="1">
    <location>
        <begin position="162"/>
        <end position="173"/>
    </location>
</feature>
<dbReference type="Proteomes" id="UP000619355">
    <property type="component" value="Unassembled WGS sequence"/>
</dbReference>
<accession>A0A919F3V5</accession>
<evidence type="ECO:0000313" key="3">
    <source>
        <dbReference type="Proteomes" id="UP000619355"/>
    </source>
</evidence>
<comment type="caution">
    <text evidence="2">The sequence shown here is derived from an EMBL/GenBank/DDBJ whole genome shotgun (WGS) entry which is preliminary data.</text>
</comment>